<name>A0A8T0IEG0_CERPU</name>
<evidence type="ECO:0000259" key="1">
    <source>
        <dbReference type="SMART" id="SM00587"/>
    </source>
</evidence>
<dbReference type="EMBL" id="CM026423">
    <property type="protein sequence ID" value="KAG0582144.1"/>
    <property type="molecule type" value="Genomic_DNA"/>
</dbReference>
<protein>
    <recommendedName>
        <fullName evidence="1">CHK kinase-like domain-containing protein</fullName>
    </recommendedName>
</protein>
<dbReference type="Pfam" id="PF02958">
    <property type="entry name" value="EcKL"/>
    <property type="match status" value="2"/>
</dbReference>
<dbReference type="Gene3D" id="3.90.1200.10">
    <property type="match status" value="1"/>
</dbReference>
<reference evidence="2" key="1">
    <citation type="submission" date="2020-06" db="EMBL/GenBank/DDBJ databases">
        <title>WGS assembly of Ceratodon purpureus strain R40.</title>
        <authorList>
            <person name="Carey S.B."/>
            <person name="Jenkins J."/>
            <person name="Shu S."/>
            <person name="Lovell J.T."/>
            <person name="Sreedasyam A."/>
            <person name="Maumus F."/>
            <person name="Tiley G.P."/>
            <person name="Fernandez-Pozo N."/>
            <person name="Barry K."/>
            <person name="Chen C."/>
            <person name="Wang M."/>
            <person name="Lipzen A."/>
            <person name="Daum C."/>
            <person name="Saski C.A."/>
            <person name="Payton A.C."/>
            <person name="Mcbreen J.C."/>
            <person name="Conrad R.E."/>
            <person name="Kollar L.M."/>
            <person name="Olsson S."/>
            <person name="Huttunen S."/>
            <person name="Landis J.B."/>
            <person name="Wickett N.J."/>
            <person name="Johnson M.G."/>
            <person name="Rensing S.A."/>
            <person name="Grimwood J."/>
            <person name="Schmutz J."/>
            <person name="Mcdaniel S.F."/>
        </authorList>
    </citation>
    <scope>NUCLEOTIDE SEQUENCE</scope>
    <source>
        <strain evidence="2">R40</strain>
    </source>
</reference>
<dbReference type="SUPFAM" id="SSF56112">
    <property type="entry name" value="Protein kinase-like (PK-like)"/>
    <property type="match status" value="1"/>
</dbReference>
<dbReference type="PANTHER" id="PTHR11012">
    <property type="entry name" value="PROTEIN KINASE-LIKE DOMAIN-CONTAINING"/>
    <property type="match status" value="1"/>
</dbReference>
<dbReference type="InterPro" id="IPR011009">
    <property type="entry name" value="Kinase-like_dom_sf"/>
</dbReference>
<dbReference type="Proteomes" id="UP000822688">
    <property type="component" value="Chromosome 3"/>
</dbReference>
<evidence type="ECO:0000313" key="3">
    <source>
        <dbReference type="Proteomes" id="UP000822688"/>
    </source>
</evidence>
<sequence>MCATGCGHREISFFSITMGTPERIAGVLPAPIQLLSSSHLTTLWSSYGHIYRLWVRLDNSPSSKTSLILKTVNPPAVTRAADESHLRKLVSYRVERYFYANLSSALSPPNLARVATCYPVAEKASNDSLLLEDLEVNFPISPGSGLGLQRTHAVLKWLANFHAAFWGLPNDPSVTLIPPPFDVPNPSEAQGAWAQGGYWYLDTRQEEYSCIGSDWKTHLPHFQAAAEKLKTDTRGRTLIHGDCKAANILFSADSSTCALYDFQYVGGGLGAQDLVYFIGTSIDGAILRKNGAHEELLNYYYQELKTALKLRNLNADKDLFTFAVLKSQFEVALVDWMRFMAGWGRWGNAGWVESNVRSILKRWTAENSGP</sequence>
<dbReference type="InterPro" id="IPR015897">
    <property type="entry name" value="CHK_kinase-like"/>
</dbReference>
<organism evidence="2 3">
    <name type="scientific">Ceratodon purpureus</name>
    <name type="common">Fire moss</name>
    <name type="synonym">Dicranum purpureum</name>
    <dbReference type="NCBI Taxonomy" id="3225"/>
    <lineage>
        <taxon>Eukaryota</taxon>
        <taxon>Viridiplantae</taxon>
        <taxon>Streptophyta</taxon>
        <taxon>Embryophyta</taxon>
        <taxon>Bryophyta</taxon>
        <taxon>Bryophytina</taxon>
        <taxon>Bryopsida</taxon>
        <taxon>Dicranidae</taxon>
        <taxon>Pseudoditrichales</taxon>
        <taxon>Ditrichaceae</taxon>
        <taxon>Ceratodon</taxon>
    </lineage>
</organism>
<gene>
    <name evidence="2" type="ORF">KC19_3G037200</name>
</gene>
<dbReference type="AlphaFoldDB" id="A0A8T0IEG0"/>
<feature type="domain" description="CHK kinase-like" evidence="1">
    <location>
        <begin position="129"/>
        <end position="310"/>
    </location>
</feature>
<proteinExistence type="predicted"/>
<dbReference type="InterPro" id="IPR004119">
    <property type="entry name" value="EcKL"/>
</dbReference>
<comment type="caution">
    <text evidence="2">The sequence shown here is derived from an EMBL/GenBank/DDBJ whole genome shotgun (WGS) entry which is preliminary data.</text>
</comment>
<dbReference type="SMART" id="SM00587">
    <property type="entry name" value="CHK"/>
    <property type="match status" value="1"/>
</dbReference>
<keyword evidence="3" id="KW-1185">Reference proteome</keyword>
<accession>A0A8T0IEG0</accession>
<dbReference type="PANTHER" id="PTHR11012:SF30">
    <property type="entry name" value="PROTEIN KINASE-LIKE DOMAIN-CONTAINING"/>
    <property type="match status" value="1"/>
</dbReference>
<evidence type="ECO:0000313" key="2">
    <source>
        <dbReference type="EMBL" id="KAG0582144.1"/>
    </source>
</evidence>